<dbReference type="InterPro" id="IPR019787">
    <property type="entry name" value="Znf_PHD-finger"/>
</dbReference>
<dbReference type="PANTHER" id="PTHR14140">
    <property type="entry name" value="E3 UBIQUITIN-PROTEIN LIGASE UHRF-RELATED"/>
    <property type="match status" value="1"/>
</dbReference>
<dbReference type="EMBL" id="JAEFBK010000007">
    <property type="protein sequence ID" value="KAG7585378.1"/>
    <property type="molecule type" value="Genomic_DNA"/>
</dbReference>
<keyword evidence="9 15" id="KW-0862">Zinc</keyword>
<comment type="domain">
    <text evidence="15">The RING fingers are required for ubiquitin ligase activity.</text>
</comment>
<evidence type="ECO:0000259" key="21">
    <source>
        <dbReference type="PROSITE" id="PS50994"/>
    </source>
</evidence>
<evidence type="ECO:0000256" key="16">
    <source>
        <dbReference type="SAM" id="Coils"/>
    </source>
</evidence>
<dbReference type="PROSITE" id="PS50994">
    <property type="entry name" value="INTEGRASE"/>
    <property type="match status" value="1"/>
</dbReference>
<evidence type="ECO:0000256" key="13">
    <source>
        <dbReference type="PROSITE-ProRule" id="PRU00047"/>
    </source>
</evidence>
<dbReference type="FunFam" id="2.30.280.10:FF:000002">
    <property type="entry name" value="E3 ubiquitin-protein ligase ORTHRUS 2"/>
    <property type="match status" value="1"/>
</dbReference>
<comment type="pathway">
    <text evidence="3 15">Protein modification; protein ubiquitination.</text>
</comment>
<gene>
    <name evidence="23" type="ORF">ISN45_Aa02g007360</name>
</gene>
<evidence type="ECO:0000256" key="5">
    <source>
        <dbReference type="ARBA" id="ARBA00022723"/>
    </source>
</evidence>
<dbReference type="InterPro" id="IPR045134">
    <property type="entry name" value="UHRF1/2-like"/>
</dbReference>
<feature type="domain" description="Integrase catalytic" evidence="21">
    <location>
        <begin position="1139"/>
        <end position="1309"/>
    </location>
</feature>
<dbReference type="GO" id="GO:0015074">
    <property type="term" value="P:DNA integration"/>
    <property type="evidence" value="ECO:0007669"/>
    <property type="project" value="InterPro"/>
</dbReference>
<feature type="domain" description="PHD-type" evidence="18">
    <location>
        <begin position="12"/>
        <end position="63"/>
    </location>
</feature>
<comment type="caution">
    <text evidence="23">The sequence shown here is derived from an EMBL/GenBank/DDBJ whole genome shotgun (WGS) entry which is preliminary data.</text>
</comment>
<keyword evidence="8 15" id="KW-0833">Ubl conjugation pathway</keyword>
<evidence type="ECO:0000313" key="23">
    <source>
        <dbReference type="EMBL" id="KAG7585378.1"/>
    </source>
</evidence>
<evidence type="ECO:0000256" key="10">
    <source>
        <dbReference type="ARBA" id="ARBA00022853"/>
    </source>
</evidence>
<evidence type="ECO:0000256" key="11">
    <source>
        <dbReference type="ARBA" id="ARBA00023125"/>
    </source>
</evidence>
<dbReference type="SMART" id="SM00466">
    <property type="entry name" value="SRA"/>
    <property type="match status" value="1"/>
</dbReference>
<evidence type="ECO:0000256" key="8">
    <source>
        <dbReference type="ARBA" id="ARBA00022786"/>
    </source>
</evidence>
<dbReference type="Pfam" id="PF14223">
    <property type="entry name" value="Retrotran_gag_2"/>
    <property type="match status" value="1"/>
</dbReference>
<dbReference type="InterPro" id="IPR013103">
    <property type="entry name" value="RVT_2"/>
</dbReference>
<protein>
    <recommendedName>
        <fullName evidence="15">E3 ubiquitin-protein ligase ORTHRUS</fullName>
        <ecNumber evidence="15">2.3.2.27</ecNumber>
    </recommendedName>
    <alternativeName>
        <fullName evidence="15">Protein VARIANT IN METHYLATION</fullName>
    </alternativeName>
    <alternativeName>
        <fullName evidence="15">RING-type E3 ubiquitin transferase ORTHRUS</fullName>
    </alternativeName>
</protein>
<dbReference type="GO" id="GO:0044027">
    <property type="term" value="P:negative regulation of gene expression via chromosomal CpG island methylation"/>
    <property type="evidence" value="ECO:0007669"/>
    <property type="project" value="TreeGrafter"/>
</dbReference>
<keyword evidence="7 13" id="KW-0863">Zinc-finger</keyword>
<evidence type="ECO:0000256" key="15">
    <source>
        <dbReference type="RuleBase" id="RU369101"/>
    </source>
</evidence>
<dbReference type="FunFam" id="3.30.40.10:FF:000737">
    <property type="entry name" value="E3 ubiquitin-protein ligase ORTHRUS 3"/>
    <property type="match status" value="1"/>
</dbReference>
<organism evidence="23 24">
    <name type="scientific">Arabidopsis thaliana x Arabidopsis arenosa</name>
    <dbReference type="NCBI Taxonomy" id="1240361"/>
    <lineage>
        <taxon>Eukaryota</taxon>
        <taxon>Viridiplantae</taxon>
        <taxon>Streptophyta</taxon>
        <taxon>Embryophyta</taxon>
        <taxon>Tracheophyta</taxon>
        <taxon>Spermatophyta</taxon>
        <taxon>Magnoliopsida</taxon>
        <taxon>eudicotyledons</taxon>
        <taxon>Gunneridae</taxon>
        <taxon>Pentapetalae</taxon>
        <taxon>rosids</taxon>
        <taxon>malvids</taxon>
        <taxon>Brassicales</taxon>
        <taxon>Brassicaceae</taxon>
        <taxon>Camelineae</taxon>
        <taxon>Arabidopsis</taxon>
    </lineage>
</organism>
<dbReference type="InterPro" id="IPR001878">
    <property type="entry name" value="Znf_CCHC"/>
</dbReference>
<dbReference type="InterPro" id="IPR001841">
    <property type="entry name" value="Znf_RING"/>
</dbReference>
<name>A0A8T2BDP6_9BRAS</name>
<keyword evidence="12 14" id="KW-0539">Nucleus</keyword>
<dbReference type="GO" id="GO:0003677">
    <property type="term" value="F:DNA binding"/>
    <property type="evidence" value="ECO:0007669"/>
    <property type="project" value="UniProtKB-KW"/>
</dbReference>
<accession>A0A8T2BDP6</accession>
<evidence type="ECO:0000256" key="7">
    <source>
        <dbReference type="ARBA" id="ARBA00022771"/>
    </source>
</evidence>
<dbReference type="SMART" id="SM00343">
    <property type="entry name" value="ZnF_C2HC"/>
    <property type="match status" value="1"/>
</dbReference>
<evidence type="ECO:0000313" key="24">
    <source>
        <dbReference type="Proteomes" id="UP000694240"/>
    </source>
</evidence>
<proteinExistence type="predicted"/>
<keyword evidence="16" id="KW-0175">Coiled coil</keyword>
<evidence type="ECO:0000256" key="3">
    <source>
        <dbReference type="ARBA" id="ARBA00004906"/>
    </source>
</evidence>
<dbReference type="Proteomes" id="UP000694240">
    <property type="component" value="Chromosome 7"/>
</dbReference>
<feature type="domain" description="YDG" evidence="22">
    <location>
        <begin position="270"/>
        <end position="421"/>
    </location>
</feature>
<dbReference type="PROSITE" id="PS50158">
    <property type="entry name" value="ZF_CCHC"/>
    <property type="match status" value="1"/>
</dbReference>
<dbReference type="Pfam" id="PF02182">
    <property type="entry name" value="SAD_SRA"/>
    <property type="match status" value="1"/>
</dbReference>
<comment type="function">
    <text evidence="15">Multi domain E3 ubiquitin ligase that also plays a role in DNA methylation and histone modifications.</text>
</comment>
<evidence type="ECO:0000256" key="17">
    <source>
        <dbReference type="SAM" id="MobiDB-lite"/>
    </source>
</evidence>
<feature type="coiled-coil region" evidence="16">
    <location>
        <begin position="837"/>
        <end position="864"/>
    </location>
</feature>
<dbReference type="GO" id="GO:0008270">
    <property type="term" value="F:zinc ion binding"/>
    <property type="evidence" value="ECO:0007669"/>
    <property type="project" value="UniProtKB-KW"/>
</dbReference>
<dbReference type="PROSITE" id="PS01359">
    <property type="entry name" value="ZF_PHD_1"/>
    <property type="match status" value="1"/>
</dbReference>
<dbReference type="InterPro" id="IPR047529">
    <property type="entry name" value="RING-HC_ORTHRUS_rpt2"/>
</dbReference>
<evidence type="ECO:0000259" key="22">
    <source>
        <dbReference type="PROSITE" id="PS51015"/>
    </source>
</evidence>
<dbReference type="InterPro" id="IPR017907">
    <property type="entry name" value="Znf_RING_CS"/>
</dbReference>
<dbReference type="GO" id="GO:0042393">
    <property type="term" value="F:histone binding"/>
    <property type="evidence" value="ECO:0007669"/>
    <property type="project" value="UniProtKB-UniRule"/>
</dbReference>
<dbReference type="InterPro" id="IPR027370">
    <property type="entry name" value="Znf-RING_euk"/>
</dbReference>
<evidence type="ECO:0000256" key="12">
    <source>
        <dbReference type="ARBA" id="ARBA00023242"/>
    </source>
</evidence>
<comment type="catalytic activity">
    <reaction evidence="1 15">
        <text>S-ubiquitinyl-[E2 ubiquitin-conjugating enzyme]-L-cysteine + [acceptor protein]-L-lysine = [E2 ubiquitin-conjugating enzyme]-L-cysteine + N(6)-ubiquitinyl-[acceptor protein]-L-lysine.</text>
        <dbReference type="EC" id="2.3.2.27"/>
    </reaction>
</comment>
<dbReference type="GO" id="GO:0016567">
    <property type="term" value="P:protein ubiquitination"/>
    <property type="evidence" value="ECO:0007669"/>
    <property type="project" value="UniProtKB-UniRule"/>
</dbReference>
<dbReference type="GO" id="GO:0061630">
    <property type="term" value="F:ubiquitin protein ligase activity"/>
    <property type="evidence" value="ECO:0007669"/>
    <property type="project" value="UniProtKB-UniRule"/>
</dbReference>
<dbReference type="InterPro" id="IPR047498">
    <property type="entry name" value="RING-HC_ORTHRUS_rpt1"/>
</dbReference>
<evidence type="ECO:0000259" key="18">
    <source>
        <dbReference type="PROSITE" id="PS50016"/>
    </source>
</evidence>
<dbReference type="GO" id="GO:0005634">
    <property type="term" value="C:nucleus"/>
    <property type="evidence" value="ECO:0007669"/>
    <property type="project" value="UniProtKB-SubCell"/>
</dbReference>
<keyword evidence="11 15" id="KW-0238">DNA-binding</keyword>
<evidence type="ECO:0000256" key="14">
    <source>
        <dbReference type="PROSITE-ProRule" id="PRU00358"/>
    </source>
</evidence>
<dbReference type="Pfam" id="PF13923">
    <property type="entry name" value="zf-C3HC4_2"/>
    <property type="match status" value="1"/>
</dbReference>
<reference evidence="23 24" key="1">
    <citation type="submission" date="2020-12" db="EMBL/GenBank/DDBJ databases">
        <title>Concerted genomic and epigenomic changes stabilize Arabidopsis allopolyploids.</title>
        <authorList>
            <person name="Chen Z."/>
        </authorList>
    </citation>
    <scope>NUCLEOTIDE SEQUENCE [LARGE SCALE GENOMIC DNA]</scope>
    <source>
        <strain evidence="23">Allo738</strain>
        <tissue evidence="23">Leaf</tissue>
    </source>
</reference>
<keyword evidence="5 15" id="KW-0479">Metal-binding</keyword>
<evidence type="ECO:0000259" key="19">
    <source>
        <dbReference type="PROSITE" id="PS50089"/>
    </source>
</evidence>
<dbReference type="InterPro" id="IPR003105">
    <property type="entry name" value="SRA_YDG"/>
</dbReference>
<dbReference type="Pfam" id="PF00628">
    <property type="entry name" value="PHD"/>
    <property type="match status" value="1"/>
</dbReference>
<dbReference type="Pfam" id="PF07727">
    <property type="entry name" value="RVT_2"/>
    <property type="match status" value="1"/>
</dbReference>
<dbReference type="SMART" id="SM00184">
    <property type="entry name" value="RING"/>
    <property type="match status" value="2"/>
</dbReference>
<dbReference type="PANTHER" id="PTHR14140:SF46">
    <property type="entry name" value="E3 UBIQUITIN-PROTEIN LIGASE ORTHRUS 1-RELATED"/>
    <property type="match status" value="1"/>
</dbReference>
<evidence type="ECO:0000259" key="20">
    <source>
        <dbReference type="PROSITE" id="PS50158"/>
    </source>
</evidence>
<feature type="compositionally biased region" description="Basic and acidic residues" evidence="17">
    <location>
        <begin position="599"/>
        <end position="612"/>
    </location>
</feature>
<dbReference type="InterPro" id="IPR019786">
    <property type="entry name" value="Zinc_finger_PHD-type_CS"/>
</dbReference>
<evidence type="ECO:0000256" key="9">
    <source>
        <dbReference type="ARBA" id="ARBA00022833"/>
    </source>
</evidence>
<evidence type="ECO:0000256" key="1">
    <source>
        <dbReference type="ARBA" id="ARBA00000900"/>
    </source>
</evidence>
<dbReference type="Pfam" id="PF00665">
    <property type="entry name" value="rve"/>
    <property type="match status" value="1"/>
</dbReference>
<dbReference type="SMART" id="SM00249">
    <property type="entry name" value="PHD"/>
    <property type="match status" value="1"/>
</dbReference>
<keyword evidence="24" id="KW-1185">Reference proteome</keyword>
<feature type="domain" description="RING-type" evidence="19">
    <location>
        <begin position="143"/>
        <end position="182"/>
    </location>
</feature>
<comment type="subcellular location">
    <subcellularLocation>
        <location evidence="2 14 15">Nucleus</location>
    </subcellularLocation>
</comment>
<evidence type="ECO:0000256" key="4">
    <source>
        <dbReference type="ARBA" id="ARBA00022679"/>
    </source>
</evidence>
<dbReference type="Pfam" id="PF22936">
    <property type="entry name" value="Pol_BBD"/>
    <property type="match status" value="1"/>
</dbReference>
<comment type="domain">
    <text evidence="15">The YDG domain mediates the interaction with histone H3.</text>
</comment>
<dbReference type="EC" id="2.3.2.27" evidence="15"/>
<dbReference type="InterPro" id="IPR001584">
    <property type="entry name" value="Integrase_cat-core"/>
</dbReference>
<sequence length="1560" mass="176196">MTRDTQFPCDPAGVCMRCKSTPPPEESLTCGTCVTPWHVSCLSLPPKTLESTLQWVCPDCSGETDALPVSGVAAGYGSVGSDLVVAIHEIEADDSLSAEEKAKKRQQLLSGKAVVDEDDEVEKKRKSKGKKPADEDVLSHFHCSICMQLLQKPVSTPCGHNACLKCFLKWMRQGNRSCGTCRSVVPESMISNPHINLSIVSAIRLARLSKRVDASTSKVVHVISNEDRPDKAFTTDRAKKLGNANASSGRIFVTIPRDHFGPITAEYDPVRNQGVLVGESWKGRHTARQWGVHFPLVSGIAGQTSYGAQSVVLAGGYEDDEDHGEWFLYTGSGGRDLSTRNLRTNSVQGFDQKFEKSNEALRLSCKLGYPVRVVRSSKDIHSAYAPEGELLRYDGVYRIEKCWIKVGVQGSYKVCRFLFIRCDNEPAPWTSDEHGDRPRPLPIVPELNMATNLFERKESPSWDFDEGEGRWRWMKPPPASRKPVNNVKDPEERKILRKAMTSTHSNTMRARLLKEFKCQICQQVMTNPVTTPCAHNFCKACLVSKFAGKTLMRERSRGGRTLRAQKNVMKCPCCPTDIAEFIQNPQVNREVAEVIEKLKNQEEEDNTEHVDEGECSGTSHEEETLPVSGDAEQPKKRIKLDIDAAVSATVVESDMKEEIDGVHTRVRIPGVDFKRWQQKMMFYLTTLNLAQCLTSEAPELPVEGDIPDEVIKASEAWSQNEFLCKNYILNALDDSLYDVYQIFQTPKELWESLEKKYKSEVASAKKFIVGKFLNFKMSDTISVVKQVEEIQIFAHELRDEDMGLNEAFLVASIIEKLPPTWKDFKIYLKHLHEDMSLEQLILKLRVEEENRKNEKSEFSSMEAKANVIEGNSSKFKGFKKNKNGKKPFIPPKGSNFKNKPQGACWVCGKPGHRAKDCRHKKEGKSVGDTSNANLVEDQFVAVVSEANMMTNSNDWWIDTGATKHVCSDASMFSMYVHGSEGEKLYMGNASTAKIEGKGKVVLKLTSGKELALMNVLHVPEIRKNLISGSLLSNKGFKMVFESDKVVLTKGGMYVGKGYLCDGLFKLNVVPIVNKNAGNSSASVYLLDSNDLWHARLGHVNYHSLNRMMNLGLLPKNNLKNHERSKCEVCVESKYSRHSYKSVEKSNVLLGLIHSDLCDFQSTPSRGGKNYYISFIDDYSKFCQIYLIKTKDEALDMFKKFKAEVENQLDKRIKILRSDRGGEYLSNEFSEFCSTYGIIHQTTAPYTPMQNGVAERKNRTLKEMMNSMLNDSGAPSNLWGEAILTANSILNKIPHKKCDKTPYEMWKDKTPSYKNMKVWGCLAKVQVPLPKRTIIGPKTVDCVYIGPAENSAAYRFIVHKSDNAEVKVNTIIESNEAEFFEDVFPYKEPRNPCTKRVRDDNDRVRIQEEEYEPRRSKRARVAKDFGTDFMTFLSEYEPQTYKAAMESLEASYWKEAIQSEVESILSNHTWELVDLPPGNKLIGHKWIFTKKLRPDGTIEKYKARLVAKGFRQKEGLDFFDTYSPVTRITSIRFLIAVSAIYDLEIHQMDVKTAFLNGELAR</sequence>
<evidence type="ECO:0000256" key="6">
    <source>
        <dbReference type="ARBA" id="ARBA00022737"/>
    </source>
</evidence>
<feature type="domain" description="CCHC-type" evidence="20">
    <location>
        <begin position="904"/>
        <end position="918"/>
    </location>
</feature>
<dbReference type="PROSITE" id="PS50016">
    <property type="entry name" value="ZF_PHD_2"/>
    <property type="match status" value="1"/>
</dbReference>
<evidence type="ECO:0000256" key="2">
    <source>
        <dbReference type="ARBA" id="ARBA00004123"/>
    </source>
</evidence>
<feature type="region of interest" description="Disordered" evidence="17">
    <location>
        <begin position="599"/>
        <end position="633"/>
    </location>
</feature>
<keyword evidence="4 15" id="KW-0808">Transferase</keyword>
<dbReference type="PROSITE" id="PS51015">
    <property type="entry name" value="YDG"/>
    <property type="match status" value="1"/>
</dbReference>
<dbReference type="CDD" id="cd23139">
    <property type="entry name" value="RING-HC_ORTHRUS_rpt2"/>
    <property type="match status" value="1"/>
</dbReference>
<dbReference type="InterPro" id="IPR025724">
    <property type="entry name" value="GAG-pre-integrase_dom"/>
</dbReference>
<dbReference type="PROSITE" id="PS50089">
    <property type="entry name" value="ZF_RING_2"/>
    <property type="match status" value="2"/>
</dbReference>
<dbReference type="Pfam" id="PF13976">
    <property type="entry name" value="gag_pre-integrs"/>
    <property type="match status" value="1"/>
</dbReference>
<feature type="domain" description="RING-type" evidence="19">
    <location>
        <begin position="518"/>
        <end position="574"/>
    </location>
</feature>
<dbReference type="InterPro" id="IPR054722">
    <property type="entry name" value="PolX-like_BBD"/>
</dbReference>
<dbReference type="PROSITE" id="PS00518">
    <property type="entry name" value="ZF_RING_1"/>
    <property type="match status" value="1"/>
</dbReference>
<dbReference type="Pfam" id="PF00098">
    <property type="entry name" value="zf-CCHC"/>
    <property type="match status" value="1"/>
</dbReference>
<dbReference type="Pfam" id="PF13445">
    <property type="entry name" value="zf-RING_UBOX"/>
    <property type="match status" value="1"/>
</dbReference>
<dbReference type="CDD" id="cd23138">
    <property type="entry name" value="RING-HC_ORTHRUS_rpt1"/>
    <property type="match status" value="1"/>
</dbReference>
<keyword evidence="6" id="KW-0677">Repeat</keyword>
<keyword evidence="10" id="KW-0156">Chromatin regulator</keyword>
<dbReference type="InterPro" id="IPR001965">
    <property type="entry name" value="Znf_PHD"/>
</dbReference>